<keyword evidence="5" id="KW-0418">Kinase</keyword>
<dbReference type="InterPro" id="IPR004358">
    <property type="entry name" value="Sig_transdc_His_kin-like_C"/>
</dbReference>
<dbReference type="SUPFAM" id="SSF55785">
    <property type="entry name" value="PYP-like sensor domain (PAS domain)"/>
    <property type="match status" value="1"/>
</dbReference>
<dbReference type="SUPFAM" id="SSF47384">
    <property type="entry name" value="Homodimeric domain of signal transducing histidine kinase"/>
    <property type="match status" value="1"/>
</dbReference>
<dbReference type="PROSITE" id="PS50109">
    <property type="entry name" value="HIS_KIN"/>
    <property type="match status" value="1"/>
</dbReference>
<feature type="domain" description="Histidine kinase" evidence="3">
    <location>
        <begin position="177"/>
        <end position="385"/>
    </location>
</feature>
<dbReference type="EMBL" id="UOFT01000065">
    <property type="protein sequence ID" value="VAW98275.1"/>
    <property type="molecule type" value="Genomic_DNA"/>
</dbReference>
<gene>
    <name evidence="5" type="ORF">MNBD_GAMMA23-47</name>
</gene>
<dbReference type="PRINTS" id="PR00344">
    <property type="entry name" value="BCTRLSENSOR"/>
</dbReference>
<feature type="domain" description="PAS" evidence="4">
    <location>
        <begin position="63"/>
        <end position="99"/>
    </location>
</feature>
<dbReference type="InterPro" id="IPR003594">
    <property type="entry name" value="HATPase_dom"/>
</dbReference>
<keyword evidence="5" id="KW-0969">Cilium</keyword>
<dbReference type="GO" id="GO:0000155">
    <property type="term" value="F:phosphorelay sensor kinase activity"/>
    <property type="evidence" value="ECO:0007669"/>
    <property type="project" value="InterPro"/>
</dbReference>
<dbReference type="InterPro" id="IPR003661">
    <property type="entry name" value="HisK_dim/P_dom"/>
</dbReference>
<evidence type="ECO:0000313" key="5">
    <source>
        <dbReference type="EMBL" id="VAW98275.1"/>
    </source>
</evidence>
<dbReference type="InterPro" id="IPR035965">
    <property type="entry name" value="PAS-like_dom_sf"/>
</dbReference>
<organism evidence="5">
    <name type="scientific">hydrothermal vent metagenome</name>
    <dbReference type="NCBI Taxonomy" id="652676"/>
    <lineage>
        <taxon>unclassified sequences</taxon>
        <taxon>metagenomes</taxon>
        <taxon>ecological metagenomes</taxon>
    </lineage>
</organism>
<dbReference type="Gene3D" id="1.10.287.130">
    <property type="match status" value="1"/>
</dbReference>
<keyword evidence="5" id="KW-0282">Flagellum</keyword>
<keyword evidence="5" id="KW-0966">Cell projection</keyword>
<reference evidence="5" key="1">
    <citation type="submission" date="2018-06" db="EMBL/GenBank/DDBJ databases">
        <authorList>
            <person name="Zhirakovskaya E."/>
        </authorList>
    </citation>
    <scope>NUCLEOTIDE SEQUENCE</scope>
</reference>
<dbReference type="PROSITE" id="PS50112">
    <property type="entry name" value="PAS"/>
    <property type="match status" value="1"/>
</dbReference>
<evidence type="ECO:0000259" key="3">
    <source>
        <dbReference type="PROSITE" id="PS50109"/>
    </source>
</evidence>
<protein>
    <submittedName>
        <fullName evidence="5">Flagellar sensor histidine kinase FleS</fullName>
    </submittedName>
</protein>
<dbReference type="SMART" id="SM00387">
    <property type="entry name" value="HATPase_c"/>
    <property type="match status" value="1"/>
</dbReference>
<sequence length="396" mass="44047">MKAESLQINNPHELQDAFKAFNDLSTQLSSSYFALEEQVATLTEELVASKSERIKELQEKEQLAKRLESILQALPAGVVVLDGEGIIKSYNAIALELLGEPLEQQSWNSVSQRVFDIKNSQHEIALKNGRWVTLSTCPLGEEPGQIILLNDVTEQKVLQNNLSQQQRLVTMGQTAASLAHQIRTPLSSAILYSSNLKRQNLTNDDRAVLSEKLMARLRHLEHLVNDMLMYARGSNLSNTVFSLSDLVAELMQTIETHIEASHTHFEWQNKVNGDVFLKGNRQMLISSLINLFVNAIQAMGENGNLLLKTGLNKNNLMIEIQDNGAGIKDENIENVFEPFFTTRSDGTGLGLAVVRAVIHAHSGDISVAQVKPQGTIFNIQIPVFEEDNEIQIQQSA</sequence>
<dbReference type="SUPFAM" id="SSF55874">
    <property type="entry name" value="ATPase domain of HSP90 chaperone/DNA topoisomerase II/histidine kinase"/>
    <property type="match status" value="1"/>
</dbReference>
<dbReference type="InterPro" id="IPR005467">
    <property type="entry name" value="His_kinase_dom"/>
</dbReference>
<dbReference type="Pfam" id="PF02518">
    <property type="entry name" value="HATPase_c"/>
    <property type="match status" value="1"/>
</dbReference>
<evidence type="ECO:0000259" key="4">
    <source>
        <dbReference type="PROSITE" id="PS50112"/>
    </source>
</evidence>
<evidence type="ECO:0000256" key="2">
    <source>
        <dbReference type="SAM" id="Coils"/>
    </source>
</evidence>
<dbReference type="SMART" id="SM00388">
    <property type="entry name" value="HisKA"/>
    <property type="match status" value="1"/>
</dbReference>
<dbReference type="CDD" id="cd00082">
    <property type="entry name" value="HisKA"/>
    <property type="match status" value="1"/>
</dbReference>
<keyword evidence="2" id="KW-0175">Coiled coil</keyword>
<name>A0A3B0ZXE9_9ZZZZ</name>
<dbReference type="InterPro" id="IPR036890">
    <property type="entry name" value="HATPase_C_sf"/>
</dbReference>
<dbReference type="Pfam" id="PF00512">
    <property type="entry name" value="HisKA"/>
    <property type="match status" value="1"/>
</dbReference>
<feature type="coiled-coil region" evidence="2">
    <location>
        <begin position="32"/>
        <end position="67"/>
    </location>
</feature>
<keyword evidence="1" id="KW-0597">Phosphoprotein</keyword>
<dbReference type="InterPro" id="IPR000014">
    <property type="entry name" value="PAS"/>
</dbReference>
<keyword evidence="5" id="KW-0808">Transferase</keyword>
<proteinExistence type="predicted"/>
<dbReference type="Gene3D" id="3.30.565.10">
    <property type="entry name" value="Histidine kinase-like ATPase, C-terminal domain"/>
    <property type="match status" value="1"/>
</dbReference>
<dbReference type="PANTHER" id="PTHR43065:SF29">
    <property type="entry name" value="SENSOR PROTEIN KINASE FLES"/>
    <property type="match status" value="1"/>
</dbReference>
<dbReference type="Gene3D" id="3.30.450.20">
    <property type="entry name" value="PAS domain"/>
    <property type="match status" value="1"/>
</dbReference>
<dbReference type="AlphaFoldDB" id="A0A3B0ZXE9"/>
<accession>A0A3B0ZXE9</accession>
<dbReference type="PANTHER" id="PTHR43065">
    <property type="entry name" value="SENSOR HISTIDINE KINASE"/>
    <property type="match status" value="1"/>
</dbReference>
<dbReference type="InterPro" id="IPR036097">
    <property type="entry name" value="HisK_dim/P_sf"/>
</dbReference>
<evidence type="ECO:0000256" key="1">
    <source>
        <dbReference type="ARBA" id="ARBA00022553"/>
    </source>
</evidence>